<protein>
    <recommendedName>
        <fullName evidence="3">Response regulatory domain-containing protein</fullName>
    </recommendedName>
</protein>
<accession>A0ABN0W973</accession>
<name>A0ABN0W973_9BACI</name>
<dbReference type="EMBL" id="BAAADJ010000021">
    <property type="protein sequence ID" value="GAA0329564.1"/>
    <property type="molecule type" value="Genomic_DNA"/>
</dbReference>
<gene>
    <name evidence="1" type="ORF">GCM10008967_20070</name>
</gene>
<organism evidence="1 2">
    <name type="scientific">Bacillus carboniphilus</name>
    <dbReference type="NCBI Taxonomy" id="86663"/>
    <lineage>
        <taxon>Bacteria</taxon>
        <taxon>Bacillati</taxon>
        <taxon>Bacillota</taxon>
        <taxon>Bacilli</taxon>
        <taxon>Bacillales</taxon>
        <taxon>Bacillaceae</taxon>
        <taxon>Bacillus</taxon>
    </lineage>
</organism>
<evidence type="ECO:0000313" key="2">
    <source>
        <dbReference type="Proteomes" id="UP001500782"/>
    </source>
</evidence>
<sequence length="103" mass="12352">MKKTVLIADDSMFMRSWLKKMLDENGFELLEKISQNVKVFIYTGRDLTPKEGYDYREYAYNSIRRRIWHRVHAEKLNSITGLLEKVWMIQLVYKGSLQIFPSM</sequence>
<dbReference type="RefSeq" id="WP_343798701.1">
    <property type="nucleotide sequence ID" value="NZ_BAAADJ010000021.1"/>
</dbReference>
<evidence type="ECO:0000313" key="1">
    <source>
        <dbReference type="EMBL" id="GAA0329564.1"/>
    </source>
</evidence>
<evidence type="ECO:0008006" key="3">
    <source>
        <dbReference type="Google" id="ProtNLM"/>
    </source>
</evidence>
<comment type="caution">
    <text evidence="1">The sequence shown here is derived from an EMBL/GenBank/DDBJ whole genome shotgun (WGS) entry which is preliminary data.</text>
</comment>
<proteinExistence type="predicted"/>
<reference evidence="1 2" key="1">
    <citation type="journal article" date="2019" name="Int. J. Syst. Evol. Microbiol.">
        <title>The Global Catalogue of Microorganisms (GCM) 10K type strain sequencing project: providing services to taxonomists for standard genome sequencing and annotation.</title>
        <authorList>
            <consortium name="The Broad Institute Genomics Platform"/>
            <consortium name="The Broad Institute Genome Sequencing Center for Infectious Disease"/>
            <person name="Wu L."/>
            <person name="Ma J."/>
        </authorList>
    </citation>
    <scope>NUCLEOTIDE SEQUENCE [LARGE SCALE GENOMIC DNA]</scope>
    <source>
        <strain evidence="1 2">JCM 9731</strain>
    </source>
</reference>
<dbReference type="Proteomes" id="UP001500782">
    <property type="component" value="Unassembled WGS sequence"/>
</dbReference>
<keyword evidence="2" id="KW-1185">Reference proteome</keyword>